<dbReference type="GO" id="GO:0043215">
    <property type="term" value="P:daunorubicin transport"/>
    <property type="evidence" value="ECO:0007669"/>
    <property type="project" value="InterPro"/>
</dbReference>
<evidence type="ECO:0000256" key="9">
    <source>
        <dbReference type="ARBA" id="ARBA00049985"/>
    </source>
</evidence>
<keyword evidence="12" id="KW-1185">Reference proteome</keyword>
<dbReference type="EMBL" id="PVNG01000018">
    <property type="protein sequence ID" value="PRX59995.1"/>
    <property type="molecule type" value="Genomic_DNA"/>
</dbReference>
<gene>
    <name evidence="11" type="ORF">B0I32_118137</name>
</gene>
<dbReference type="PANTHER" id="PTHR42711:SF19">
    <property type="entry name" value="DOXORUBICIN RESISTANCE ATP-BINDING PROTEIN DRRA"/>
    <property type="match status" value="1"/>
</dbReference>
<keyword evidence="4" id="KW-0547">Nucleotide-binding</keyword>
<dbReference type="InterPro" id="IPR005894">
    <property type="entry name" value="DrrA"/>
</dbReference>
<evidence type="ECO:0000256" key="5">
    <source>
        <dbReference type="ARBA" id="ARBA00022840"/>
    </source>
</evidence>
<dbReference type="NCBIfam" id="TIGR01188">
    <property type="entry name" value="drrA"/>
    <property type="match status" value="1"/>
</dbReference>
<dbReference type="RefSeq" id="WP_106247460.1">
    <property type="nucleotide sequence ID" value="NZ_PVNG01000018.1"/>
</dbReference>
<dbReference type="InterPro" id="IPR017871">
    <property type="entry name" value="ABC_transporter-like_CS"/>
</dbReference>
<dbReference type="Pfam" id="PF13732">
    <property type="entry name" value="DrrA1-3_C"/>
    <property type="match status" value="1"/>
</dbReference>
<dbReference type="Gene3D" id="3.40.50.300">
    <property type="entry name" value="P-loop containing nucleotide triphosphate hydrolases"/>
    <property type="match status" value="1"/>
</dbReference>
<keyword evidence="5 11" id="KW-0067">ATP-binding</keyword>
<accession>A0A2T0MPK7</accession>
<name>A0A2T0MPK7_9ACTN</name>
<dbReference type="PROSITE" id="PS50893">
    <property type="entry name" value="ABC_TRANSPORTER_2"/>
    <property type="match status" value="1"/>
</dbReference>
<evidence type="ECO:0000256" key="3">
    <source>
        <dbReference type="ARBA" id="ARBA00022475"/>
    </source>
</evidence>
<keyword evidence="2" id="KW-0813">Transport</keyword>
<protein>
    <submittedName>
        <fullName evidence="11">ABC-2 type transport system ATP-binding protein</fullName>
    </submittedName>
</protein>
<comment type="subcellular location">
    <subcellularLocation>
        <location evidence="1">Cell membrane</location>
        <topology evidence="1">Peripheral membrane protein</topology>
        <orientation evidence="1">Cytoplasmic side</orientation>
    </subcellularLocation>
</comment>
<keyword evidence="6" id="KW-1278">Translocase</keyword>
<dbReference type="GO" id="GO:0005886">
    <property type="term" value="C:plasma membrane"/>
    <property type="evidence" value="ECO:0007669"/>
    <property type="project" value="UniProtKB-SubCell"/>
</dbReference>
<feature type="domain" description="ABC transporter" evidence="10">
    <location>
        <begin position="14"/>
        <end position="244"/>
    </location>
</feature>
<dbReference type="FunFam" id="3.40.50.300:FF:000589">
    <property type="entry name" value="ABC transporter, ATP-binding subunit"/>
    <property type="match status" value="1"/>
</dbReference>
<dbReference type="SUPFAM" id="SSF52540">
    <property type="entry name" value="P-loop containing nucleoside triphosphate hydrolases"/>
    <property type="match status" value="1"/>
</dbReference>
<dbReference type="InterPro" id="IPR003439">
    <property type="entry name" value="ABC_transporter-like_ATP-bd"/>
</dbReference>
<comment type="caution">
    <text evidence="11">The sequence shown here is derived from an EMBL/GenBank/DDBJ whole genome shotgun (WGS) entry which is preliminary data.</text>
</comment>
<evidence type="ECO:0000256" key="6">
    <source>
        <dbReference type="ARBA" id="ARBA00022967"/>
    </source>
</evidence>
<dbReference type="PROSITE" id="PS00211">
    <property type="entry name" value="ABC_TRANSPORTER_1"/>
    <property type="match status" value="1"/>
</dbReference>
<evidence type="ECO:0000313" key="11">
    <source>
        <dbReference type="EMBL" id="PRX59995.1"/>
    </source>
</evidence>
<evidence type="ECO:0000256" key="7">
    <source>
        <dbReference type="ARBA" id="ARBA00023136"/>
    </source>
</evidence>
<dbReference type="OrthoDB" id="9804819at2"/>
<dbReference type="GO" id="GO:0005524">
    <property type="term" value="F:ATP binding"/>
    <property type="evidence" value="ECO:0007669"/>
    <property type="project" value="UniProtKB-KW"/>
</dbReference>
<dbReference type="InterPro" id="IPR050763">
    <property type="entry name" value="ABC_transporter_ATP-binding"/>
</dbReference>
<dbReference type="Proteomes" id="UP000238312">
    <property type="component" value="Unassembled WGS sequence"/>
</dbReference>
<dbReference type="Pfam" id="PF00005">
    <property type="entry name" value="ABC_tran"/>
    <property type="match status" value="1"/>
</dbReference>
<dbReference type="InterPro" id="IPR003593">
    <property type="entry name" value="AAA+_ATPase"/>
</dbReference>
<dbReference type="GO" id="GO:0016887">
    <property type="term" value="F:ATP hydrolysis activity"/>
    <property type="evidence" value="ECO:0007669"/>
    <property type="project" value="InterPro"/>
</dbReference>
<keyword evidence="3" id="KW-1003">Cell membrane</keyword>
<evidence type="ECO:0000256" key="2">
    <source>
        <dbReference type="ARBA" id="ARBA00022448"/>
    </source>
</evidence>
<organism evidence="11 12">
    <name type="scientific">Nonomuraea fuscirosea</name>
    <dbReference type="NCBI Taxonomy" id="1291556"/>
    <lineage>
        <taxon>Bacteria</taxon>
        <taxon>Bacillati</taxon>
        <taxon>Actinomycetota</taxon>
        <taxon>Actinomycetes</taxon>
        <taxon>Streptosporangiales</taxon>
        <taxon>Streptosporangiaceae</taxon>
        <taxon>Nonomuraea</taxon>
    </lineage>
</organism>
<comment type="similarity">
    <text evidence="9">Belongs to the ABC transporter superfamily. Drug exporter-1 (DrugE1) (TC 3.A.1.105) family.</text>
</comment>
<evidence type="ECO:0000256" key="8">
    <source>
        <dbReference type="ARBA" id="ARBA00023251"/>
    </source>
</evidence>
<sequence length="336" mass="35726">MSITELDPPPDVAVRAQGLAKTFGGHRAVDGINLDVRTGEIFGVLGPNGAGKTTMLRMLATLLKIDAGRAEIFGVDVVDQPHVIRQLVGVTGQYASVDESLTARENLWLFGRLQGVASSRARSIAAELLEQFGLEEAADKPIAQFSGGMRRRLDLAASLITRPPLIFLDEPTTGLDPRTRGQMWETIRGLVADGCTVLLTTQYLDEADQLADRVAVIDHGRKVAEGTPDELKTAVGNSTLQLLLAQPDDVPAAVRVVRRVLGSEPVLSPEQGRLNVALDQADLAAEVLIALRTAGVSISSVSVAKPSLDEVFLALTGHETDGDEAGNAAGTMEENR</sequence>
<evidence type="ECO:0000256" key="1">
    <source>
        <dbReference type="ARBA" id="ARBA00004413"/>
    </source>
</evidence>
<dbReference type="AlphaFoldDB" id="A0A2T0MPK7"/>
<dbReference type="InterPro" id="IPR025302">
    <property type="entry name" value="DrrA1/2-like_C"/>
</dbReference>
<keyword evidence="8" id="KW-0046">Antibiotic resistance</keyword>
<reference evidence="11 12" key="1">
    <citation type="submission" date="2018-03" db="EMBL/GenBank/DDBJ databases">
        <title>Genomic Encyclopedia of Type Strains, Phase III (KMG-III): the genomes of soil and plant-associated and newly described type strains.</title>
        <authorList>
            <person name="Whitman W."/>
        </authorList>
    </citation>
    <scope>NUCLEOTIDE SEQUENCE [LARGE SCALE GENOMIC DNA]</scope>
    <source>
        <strain evidence="11 12">CGMCC 4.7104</strain>
    </source>
</reference>
<dbReference type="InterPro" id="IPR027417">
    <property type="entry name" value="P-loop_NTPase"/>
</dbReference>
<keyword evidence="7" id="KW-0472">Membrane</keyword>
<dbReference type="GO" id="GO:0046677">
    <property type="term" value="P:response to antibiotic"/>
    <property type="evidence" value="ECO:0007669"/>
    <property type="project" value="UniProtKB-KW"/>
</dbReference>
<dbReference type="SMART" id="SM00382">
    <property type="entry name" value="AAA"/>
    <property type="match status" value="1"/>
</dbReference>
<dbReference type="PANTHER" id="PTHR42711">
    <property type="entry name" value="ABC TRANSPORTER ATP-BINDING PROTEIN"/>
    <property type="match status" value="1"/>
</dbReference>
<dbReference type="GO" id="GO:1900753">
    <property type="term" value="P:doxorubicin transport"/>
    <property type="evidence" value="ECO:0007669"/>
    <property type="project" value="InterPro"/>
</dbReference>
<evidence type="ECO:0000259" key="10">
    <source>
        <dbReference type="PROSITE" id="PS50893"/>
    </source>
</evidence>
<proteinExistence type="inferred from homology"/>
<evidence type="ECO:0000256" key="4">
    <source>
        <dbReference type="ARBA" id="ARBA00022741"/>
    </source>
</evidence>
<evidence type="ECO:0000313" key="12">
    <source>
        <dbReference type="Proteomes" id="UP000238312"/>
    </source>
</evidence>